<protein>
    <recommendedName>
        <fullName evidence="4">DUF1275 domain protein</fullName>
    </recommendedName>
</protein>
<proteinExistence type="predicted"/>
<dbReference type="PANTHER" id="PTHR37488:SF2">
    <property type="entry name" value="DUF1275 DOMAIN-CONTAINING PROTEIN"/>
    <property type="match status" value="1"/>
</dbReference>
<evidence type="ECO:0000256" key="1">
    <source>
        <dbReference type="SAM" id="Phobius"/>
    </source>
</evidence>
<reference evidence="2 3" key="1">
    <citation type="journal article" date="2023" name="IMA Fungus">
        <title>Comparative genomic study of the Penicillium genus elucidates a diverse pangenome and 15 lateral gene transfer events.</title>
        <authorList>
            <person name="Petersen C."/>
            <person name="Sorensen T."/>
            <person name="Nielsen M.R."/>
            <person name="Sondergaard T.E."/>
            <person name="Sorensen J.L."/>
            <person name="Fitzpatrick D.A."/>
            <person name="Frisvad J.C."/>
            <person name="Nielsen K.L."/>
        </authorList>
    </citation>
    <scope>NUCLEOTIDE SEQUENCE [LARGE SCALE GENOMIC DNA]</scope>
    <source>
        <strain evidence="2 3">IBT 35679</strain>
    </source>
</reference>
<accession>A0AAD6CU89</accession>
<feature type="transmembrane region" description="Helical" evidence="1">
    <location>
        <begin position="141"/>
        <end position="159"/>
    </location>
</feature>
<dbReference type="EMBL" id="JAQIZZ010000006">
    <property type="protein sequence ID" value="KAJ5538027.1"/>
    <property type="molecule type" value="Genomic_DNA"/>
</dbReference>
<name>A0AAD6CU89_9EURO</name>
<sequence length="259" mass="28559">MALTLPKTEDRRKSRLHEFLMEDIREDLLLECELLILSFATGIQDAAAWPDYSCFASNQTGNTLFLAIGVAGLTRNAYSFPNIGVSLSLFVAGGFIMGQLGNYIGVRRRLWLLISNLIQTLFVFCALIVQHQWPVKRDGPAAMAVIALLAFSSGAQVAMSRSLKITEITTAMATAAFIDLVVDPNLGKLKNRLRNRRVMFIIMLVAGCFVGAFAQREINSKFPLLLCALGKALVSMAMLFNRPIEPRRSPSSSTENLKV</sequence>
<organism evidence="2 3">
    <name type="scientific">Penicillium frequentans</name>
    <dbReference type="NCBI Taxonomy" id="3151616"/>
    <lineage>
        <taxon>Eukaryota</taxon>
        <taxon>Fungi</taxon>
        <taxon>Dikarya</taxon>
        <taxon>Ascomycota</taxon>
        <taxon>Pezizomycotina</taxon>
        <taxon>Eurotiomycetes</taxon>
        <taxon>Eurotiomycetidae</taxon>
        <taxon>Eurotiales</taxon>
        <taxon>Aspergillaceae</taxon>
        <taxon>Penicillium</taxon>
    </lineage>
</organism>
<evidence type="ECO:0000313" key="2">
    <source>
        <dbReference type="EMBL" id="KAJ5538027.1"/>
    </source>
</evidence>
<keyword evidence="1" id="KW-1133">Transmembrane helix</keyword>
<dbReference type="Pfam" id="PF06912">
    <property type="entry name" value="DUF1275"/>
    <property type="match status" value="1"/>
</dbReference>
<gene>
    <name evidence="2" type="ORF">N7494_007506</name>
</gene>
<keyword evidence="1" id="KW-0812">Transmembrane</keyword>
<feature type="transmembrane region" description="Helical" evidence="1">
    <location>
        <begin position="78"/>
        <end position="98"/>
    </location>
</feature>
<dbReference type="AlphaFoldDB" id="A0AAD6CU89"/>
<evidence type="ECO:0008006" key="4">
    <source>
        <dbReference type="Google" id="ProtNLM"/>
    </source>
</evidence>
<dbReference type="Proteomes" id="UP001220324">
    <property type="component" value="Unassembled WGS sequence"/>
</dbReference>
<comment type="caution">
    <text evidence="2">The sequence shown here is derived from an EMBL/GenBank/DDBJ whole genome shotgun (WGS) entry which is preliminary data.</text>
</comment>
<keyword evidence="1" id="KW-0472">Membrane</keyword>
<feature type="transmembrane region" description="Helical" evidence="1">
    <location>
        <begin position="110"/>
        <end position="129"/>
    </location>
</feature>
<keyword evidence="3" id="KW-1185">Reference proteome</keyword>
<feature type="transmembrane region" description="Helical" evidence="1">
    <location>
        <begin position="198"/>
        <end position="216"/>
    </location>
</feature>
<dbReference type="InterPro" id="IPR010699">
    <property type="entry name" value="DUF1275"/>
</dbReference>
<evidence type="ECO:0000313" key="3">
    <source>
        <dbReference type="Proteomes" id="UP001220324"/>
    </source>
</evidence>
<dbReference type="PANTHER" id="PTHR37488">
    <property type="entry name" value="DUF1275 DOMAIN-CONTAINING PROTEIN"/>
    <property type="match status" value="1"/>
</dbReference>